<dbReference type="EMBL" id="CP002444">
    <property type="protein sequence ID" value="ADU96636.1"/>
    <property type="molecule type" value="Genomic_DNA"/>
</dbReference>
<feature type="transmembrane region" description="Helical" evidence="6">
    <location>
        <begin position="278"/>
        <end position="297"/>
    </location>
</feature>
<feature type="transmembrane region" description="Helical" evidence="6">
    <location>
        <begin position="201"/>
        <end position="227"/>
    </location>
</feature>
<evidence type="ECO:0000256" key="3">
    <source>
        <dbReference type="ARBA" id="ARBA00022692"/>
    </source>
</evidence>
<dbReference type="CDD" id="cd13128">
    <property type="entry name" value="MATE_Wzx_like"/>
    <property type="match status" value="1"/>
</dbReference>
<dbReference type="STRING" id="648996.Theam_0667"/>
<feature type="transmembrane region" description="Helical" evidence="6">
    <location>
        <begin position="12"/>
        <end position="34"/>
    </location>
</feature>
<dbReference type="eggNOG" id="COG2244">
    <property type="taxonomic scope" value="Bacteria"/>
</dbReference>
<feature type="transmembrane region" description="Helical" evidence="6">
    <location>
        <begin position="317"/>
        <end position="337"/>
    </location>
</feature>
<feature type="transmembrane region" description="Helical" evidence="6">
    <location>
        <begin position="344"/>
        <end position="363"/>
    </location>
</feature>
<feature type="transmembrane region" description="Helical" evidence="6">
    <location>
        <begin position="55"/>
        <end position="80"/>
    </location>
</feature>
<evidence type="ECO:0000256" key="4">
    <source>
        <dbReference type="ARBA" id="ARBA00022989"/>
    </source>
</evidence>
<organism evidence="7 8">
    <name type="scientific">Thermovibrio ammonificans (strain DSM 15698 / JCM 12110 / HB-1)</name>
    <dbReference type="NCBI Taxonomy" id="648996"/>
    <lineage>
        <taxon>Bacteria</taxon>
        <taxon>Pseudomonadati</taxon>
        <taxon>Aquificota</taxon>
        <taxon>Aquificia</taxon>
        <taxon>Desulfurobacteriales</taxon>
        <taxon>Desulfurobacteriaceae</taxon>
        <taxon>Thermovibrio</taxon>
    </lineage>
</organism>
<keyword evidence="4 6" id="KW-1133">Transmembrane helix</keyword>
<proteinExistence type="predicted"/>
<comment type="subcellular location">
    <subcellularLocation>
        <location evidence="1">Cell membrane</location>
        <topology evidence="1">Multi-pass membrane protein</topology>
    </subcellularLocation>
</comment>
<protein>
    <submittedName>
        <fullName evidence="7">Polysaccharide biosynthesis protein</fullName>
    </submittedName>
</protein>
<dbReference type="AlphaFoldDB" id="E8T652"/>
<evidence type="ECO:0000313" key="7">
    <source>
        <dbReference type="EMBL" id="ADU96636.1"/>
    </source>
</evidence>
<dbReference type="HOGENOM" id="CLU_022017_5_3_0"/>
<keyword evidence="8" id="KW-1185">Reference proteome</keyword>
<dbReference type="PANTHER" id="PTHR30250:SF11">
    <property type="entry name" value="O-ANTIGEN TRANSPORTER-RELATED"/>
    <property type="match status" value="1"/>
</dbReference>
<keyword evidence="5 6" id="KW-0472">Membrane</keyword>
<dbReference type="Proteomes" id="UP000006362">
    <property type="component" value="Chromosome"/>
</dbReference>
<feature type="transmembrane region" description="Helical" evidence="6">
    <location>
        <begin position="233"/>
        <end position="257"/>
    </location>
</feature>
<feature type="transmembrane region" description="Helical" evidence="6">
    <location>
        <begin position="124"/>
        <end position="146"/>
    </location>
</feature>
<feature type="transmembrane region" description="Helical" evidence="6">
    <location>
        <begin position="95"/>
        <end position="112"/>
    </location>
</feature>
<gene>
    <name evidence="7" type="ordered locus">Theam_0667</name>
</gene>
<sequence length="402" mass="45467">MLVVSWNFGPKVWGDFSIFLVILQLLGSIAKFGLDTTFLKLASETWAKKKYSLLSRLYVSSLTLLILFSLIISLITYFLANYMAIYVFHKPYFETYFRFLSFLVPFFALLGLHSEGLRAISKILLHMLSQQAGLFLCAFLSLGLLYHVKYDLGSLLPFISYAIAVFFCLIIAVSSWLVFSRVELFIFSDLTLELYRYILRFSLPLFISGIASMLMAWTDIIMLGIFLPSSDVGVYSVALRISTLVSIVLIAVNTVAAPKFAEFWALGKADELIFFAKNVTRFVSIISFILFSIVILFGKEVLMFFGNEYTNGLSSLIVLSFGQLINAMAGSVGYILIMTQYQTFHRNVILLGALLNMTLNFVLIPYLGILGAAFSTTLTLVFWNIIFSWKVKQIFGKWIFGF</sequence>
<evidence type="ECO:0000256" key="5">
    <source>
        <dbReference type="ARBA" id="ARBA00023136"/>
    </source>
</evidence>
<name>E8T652_THEA1</name>
<dbReference type="Pfam" id="PF01943">
    <property type="entry name" value="Polysacc_synt"/>
    <property type="match status" value="1"/>
</dbReference>
<feature type="transmembrane region" description="Helical" evidence="6">
    <location>
        <begin position="158"/>
        <end position="180"/>
    </location>
</feature>
<dbReference type="InterPro" id="IPR050833">
    <property type="entry name" value="Poly_Biosynth_Transport"/>
</dbReference>
<evidence type="ECO:0000256" key="1">
    <source>
        <dbReference type="ARBA" id="ARBA00004651"/>
    </source>
</evidence>
<accession>E8T652</accession>
<evidence type="ECO:0000256" key="6">
    <source>
        <dbReference type="SAM" id="Phobius"/>
    </source>
</evidence>
<keyword evidence="2" id="KW-1003">Cell membrane</keyword>
<reference evidence="7" key="1">
    <citation type="submission" date="2011-01" db="EMBL/GenBank/DDBJ databases">
        <title>Complete sequence of chromosome of Thermovibrio ammonificans HB-1.</title>
        <authorList>
            <consortium name="US DOE Joint Genome Institute"/>
            <person name="Lucas S."/>
            <person name="Copeland A."/>
            <person name="Lapidus A."/>
            <person name="Cheng J.-F."/>
            <person name="Goodwin L."/>
            <person name="Pitluck S."/>
            <person name="Davenport K."/>
            <person name="Detter J.C."/>
            <person name="Han C."/>
            <person name="Tapia R."/>
            <person name="Land M."/>
            <person name="Hauser L."/>
            <person name="Kyrpides N."/>
            <person name="Ivanova N."/>
            <person name="Ovchinnikova G."/>
            <person name="Vetriani C."/>
            <person name="Woyke T."/>
        </authorList>
    </citation>
    <scope>NUCLEOTIDE SEQUENCE [LARGE SCALE GENOMIC DNA]</scope>
    <source>
        <strain evidence="7">HB-1</strain>
    </source>
</reference>
<dbReference type="GO" id="GO:0005886">
    <property type="term" value="C:plasma membrane"/>
    <property type="evidence" value="ECO:0007669"/>
    <property type="project" value="UniProtKB-SubCell"/>
</dbReference>
<dbReference type="KEGG" id="tam:Theam_0667"/>
<dbReference type="PANTHER" id="PTHR30250">
    <property type="entry name" value="PST FAMILY PREDICTED COLANIC ACID TRANSPORTER"/>
    <property type="match status" value="1"/>
</dbReference>
<evidence type="ECO:0000256" key="2">
    <source>
        <dbReference type="ARBA" id="ARBA00022475"/>
    </source>
</evidence>
<dbReference type="InterPro" id="IPR002797">
    <property type="entry name" value="Polysacc_synth"/>
</dbReference>
<evidence type="ECO:0000313" key="8">
    <source>
        <dbReference type="Proteomes" id="UP000006362"/>
    </source>
</evidence>
<keyword evidence="3 6" id="KW-0812">Transmembrane</keyword>